<evidence type="ECO:0000256" key="1">
    <source>
        <dbReference type="ARBA" id="ARBA00012391"/>
    </source>
</evidence>
<protein>
    <recommendedName>
        <fullName evidence="1">sulfate adenylyltransferase</fullName>
        <ecNumber evidence="1">2.7.7.4</ecNumber>
    </recommendedName>
</protein>
<keyword evidence="9" id="KW-1185">Reference proteome</keyword>
<dbReference type="PANTHER" id="PTHR23115">
    <property type="entry name" value="TRANSLATION FACTOR"/>
    <property type="match status" value="1"/>
</dbReference>
<dbReference type="InterPro" id="IPR011779">
    <property type="entry name" value="SO4_adenylTrfase_lsu"/>
</dbReference>
<dbReference type="InterPro" id="IPR000795">
    <property type="entry name" value="T_Tr_GTP-bd_dom"/>
</dbReference>
<dbReference type="NCBIfam" id="TIGR00231">
    <property type="entry name" value="small_GTP"/>
    <property type="match status" value="1"/>
</dbReference>
<keyword evidence="2" id="KW-0808">Transferase</keyword>
<evidence type="ECO:0000259" key="7">
    <source>
        <dbReference type="PROSITE" id="PS51722"/>
    </source>
</evidence>
<dbReference type="InterPro" id="IPR009001">
    <property type="entry name" value="Transl_elong_EF1A/Init_IF2_C"/>
</dbReference>
<dbReference type="InterPro" id="IPR054696">
    <property type="entry name" value="GTP-eEF1A_C"/>
</dbReference>
<evidence type="ECO:0000256" key="5">
    <source>
        <dbReference type="ARBA" id="ARBA00022840"/>
    </source>
</evidence>
<gene>
    <name evidence="8" type="ORF">GCM10023311_14710</name>
</gene>
<comment type="caution">
    <text evidence="8">The sequence shown here is derived from an EMBL/GenBank/DDBJ whole genome shotgun (WGS) entry which is preliminary data.</text>
</comment>
<dbReference type="CDD" id="cd03695">
    <property type="entry name" value="CysN_NodQ_II"/>
    <property type="match status" value="1"/>
</dbReference>
<evidence type="ECO:0000313" key="9">
    <source>
        <dbReference type="Proteomes" id="UP001500433"/>
    </source>
</evidence>
<dbReference type="NCBIfam" id="NF003478">
    <property type="entry name" value="PRK05124.1"/>
    <property type="match status" value="1"/>
</dbReference>
<dbReference type="Proteomes" id="UP001500433">
    <property type="component" value="Unassembled WGS sequence"/>
</dbReference>
<dbReference type="InterPro" id="IPR044138">
    <property type="entry name" value="CysN_II"/>
</dbReference>
<dbReference type="InterPro" id="IPR050100">
    <property type="entry name" value="TRAFAC_GTPase_members"/>
</dbReference>
<keyword evidence="5" id="KW-0067">ATP-binding</keyword>
<organism evidence="8 9">
    <name type="scientific">Flaviramulus aquimarinus</name>
    <dbReference type="NCBI Taxonomy" id="1170456"/>
    <lineage>
        <taxon>Bacteria</taxon>
        <taxon>Pseudomonadati</taxon>
        <taxon>Bacteroidota</taxon>
        <taxon>Flavobacteriia</taxon>
        <taxon>Flavobacteriales</taxon>
        <taxon>Flavobacteriaceae</taxon>
        <taxon>Flaviramulus</taxon>
    </lineage>
</organism>
<accession>A0ABP9F2L8</accession>
<dbReference type="PROSITE" id="PS51722">
    <property type="entry name" value="G_TR_2"/>
    <property type="match status" value="1"/>
</dbReference>
<dbReference type="EC" id="2.7.7.4" evidence="1"/>
<dbReference type="PRINTS" id="PR00315">
    <property type="entry name" value="ELONGATNFCT"/>
</dbReference>
<keyword evidence="4" id="KW-0547">Nucleotide-binding</keyword>
<dbReference type="NCBIfam" id="TIGR02034">
    <property type="entry name" value="CysN"/>
    <property type="match status" value="1"/>
</dbReference>
<dbReference type="Pfam" id="PF00009">
    <property type="entry name" value="GTP_EFTU"/>
    <property type="match status" value="1"/>
</dbReference>
<evidence type="ECO:0000256" key="2">
    <source>
        <dbReference type="ARBA" id="ARBA00022679"/>
    </source>
</evidence>
<dbReference type="InterPro" id="IPR027417">
    <property type="entry name" value="P-loop_NTPase"/>
</dbReference>
<evidence type="ECO:0000256" key="3">
    <source>
        <dbReference type="ARBA" id="ARBA00022695"/>
    </source>
</evidence>
<evidence type="ECO:0000256" key="6">
    <source>
        <dbReference type="ARBA" id="ARBA00023134"/>
    </source>
</evidence>
<dbReference type="Gene3D" id="2.40.30.10">
    <property type="entry name" value="Translation factors"/>
    <property type="match status" value="2"/>
</dbReference>
<dbReference type="InterPro" id="IPR005225">
    <property type="entry name" value="Small_GTP-bd"/>
</dbReference>
<dbReference type="InterPro" id="IPR009000">
    <property type="entry name" value="Transl_B-barrel_sf"/>
</dbReference>
<reference evidence="9" key="1">
    <citation type="journal article" date="2019" name="Int. J. Syst. Evol. Microbiol.">
        <title>The Global Catalogue of Microorganisms (GCM) 10K type strain sequencing project: providing services to taxonomists for standard genome sequencing and annotation.</title>
        <authorList>
            <consortium name="The Broad Institute Genomics Platform"/>
            <consortium name="The Broad Institute Genome Sequencing Center for Infectious Disease"/>
            <person name="Wu L."/>
            <person name="Ma J."/>
        </authorList>
    </citation>
    <scope>NUCLEOTIDE SEQUENCE [LARGE SCALE GENOMIC DNA]</scope>
    <source>
        <strain evidence="9">JCM 18274</strain>
    </source>
</reference>
<dbReference type="CDD" id="cd04166">
    <property type="entry name" value="CysN_ATPS"/>
    <property type="match status" value="1"/>
</dbReference>
<dbReference type="SUPFAM" id="SSF50447">
    <property type="entry name" value="Translation proteins"/>
    <property type="match status" value="1"/>
</dbReference>
<dbReference type="PROSITE" id="PS00301">
    <property type="entry name" value="G_TR_1"/>
    <property type="match status" value="1"/>
</dbReference>
<sequence length="417" mass="47022">MIDNNQLLRFTTAGSVDDGKSTLIGRLLYDSKSIFEDQLQAIENTSKKKGHEGVDLALFTDGLRDEREQGITIDVAYRYFTTPKRKFIIADTPGHIQYTRNMITGASTANVATILIDARHGVIEQTKRHAFIASLLQIPHIIVCVNKMDLVDYSEEVYNNIIRQFEDISSKMLVTDVRFIPMSALDGDNVVNKSENMPWYQGAPMLHTLETMHISSDINKVDARFPVQTVLRPQSEGFIDYRGYAGRVASGILRKGDEVTVMPSGFTSKIKSIDTLDKELEEAYAPMSVSITLEDDIDISRGDMIVRSNNKPEAIQDIEVMLCWLHNDAAKPRAKYTIKHTSNNQKAMIKEVVYKYNINTLDRIKDDKELKMNDISKVKIRTTKPLMVDSYRENRTTGSIILVDDATNETVAAGMIV</sequence>
<proteinExistence type="predicted"/>
<dbReference type="EMBL" id="BAABJH010000001">
    <property type="protein sequence ID" value="GAA4891408.1"/>
    <property type="molecule type" value="Genomic_DNA"/>
</dbReference>
<dbReference type="InterPro" id="IPR044139">
    <property type="entry name" value="CysN_NoDQ_III"/>
</dbReference>
<keyword evidence="6" id="KW-0342">GTP-binding</keyword>
<dbReference type="CDD" id="cd04095">
    <property type="entry name" value="CysN_NoDQ_III"/>
    <property type="match status" value="1"/>
</dbReference>
<dbReference type="Gene3D" id="3.40.50.300">
    <property type="entry name" value="P-loop containing nucleotide triphosphate hydrolases"/>
    <property type="match status" value="1"/>
</dbReference>
<dbReference type="InterPro" id="IPR031157">
    <property type="entry name" value="G_TR_CS"/>
</dbReference>
<dbReference type="SUPFAM" id="SSF50465">
    <property type="entry name" value="EF-Tu/eEF-1alpha/eIF2-gamma C-terminal domain"/>
    <property type="match status" value="1"/>
</dbReference>
<name>A0ABP9F2L8_9FLAO</name>
<evidence type="ECO:0000256" key="4">
    <source>
        <dbReference type="ARBA" id="ARBA00022741"/>
    </source>
</evidence>
<dbReference type="Pfam" id="PF22594">
    <property type="entry name" value="GTP-eEF1A_C"/>
    <property type="match status" value="1"/>
</dbReference>
<evidence type="ECO:0000313" key="8">
    <source>
        <dbReference type="EMBL" id="GAA4891408.1"/>
    </source>
</evidence>
<dbReference type="SUPFAM" id="SSF52540">
    <property type="entry name" value="P-loop containing nucleoside triphosphate hydrolases"/>
    <property type="match status" value="1"/>
</dbReference>
<dbReference type="InterPro" id="IPR041757">
    <property type="entry name" value="CysN_GTP-bd"/>
</dbReference>
<keyword evidence="3" id="KW-0548">Nucleotidyltransferase</keyword>
<feature type="domain" description="Tr-type G" evidence="7">
    <location>
        <begin position="5"/>
        <end position="229"/>
    </location>
</feature>